<protein>
    <recommendedName>
        <fullName evidence="5">Tyr recombinase domain-containing protein</fullName>
    </recommendedName>
</protein>
<dbReference type="SUPFAM" id="SSF56349">
    <property type="entry name" value="DNA breaking-rejoining enzymes"/>
    <property type="match status" value="1"/>
</dbReference>
<feature type="domain" description="Tyr recombinase" evidence="5">
    <location>
        <begin position="201"/>
        <end position="375"/>
    </location>
</feature>
<dbReference type="Gene3D" id="1.10.443.10">
    <property type="entry name" value="Intergrase catalytic core"/>
    <property type="match status" value="1"/>
</dbReference>
<reference evidence="7" key="1">
    <citation type="journal article" date="2019" name="Int. J. Syst. Evol. Microbiol.">
        <title>The Global Catalogue of Microorganisms (GCM) 10K type strain sequencing project: providing services to taxonomists for standard genome sequencing and annotation.</title>
        <authorList>
            <consortium name="The Broad Institute Genomics Platform"/>
            <consortium name="The Broad Institute Genome Sequencing Center for Infectious Disease"/>
            <person name="Wu L."/>
            <person name="Ma J."/>
        </authorList>
    </citation>
    <scope>NUCLEOTIDE SEQUENCE [LARGE SCALE GENOMIC DNA]</scope>
    <source>
        <strain evidence="7">KCTC 23713</strain>
    </source>
</reference>
<keyword evidence="4" id="KW-0233">DNA recombination</keyword>
<dbReference type="PANTHER" id="PTHR30629">
    <property type="entry name" value="PROPHAGE INTEGRASE"/>
    <property type="match status" value="1"/>
</dbReference>
<dbReference type="Proteomes" id="UP000662678">
    <property type="component" value="Unassembled WGS sequence"/>
</dbReference>
<dbReference type="CDD" id="cd00796">
    <property type="entry name" value="INT_Rci_Hp1_C"/>
    <property type="match status" value="1"/>
</dbReference>
<sequence>MPAGKKKDVIFDQEVTGFAVNVTHKGCMSYVIVFRDVAGKQRQEKLAGVGEVSANAARAMAKTRLADLAQLKGSSVGGRRKLCPTMDEFFFSCFLPAVKNKSKSYGTHASIYRNHVQPVFGAKRLDEIDGHDIVAFNTLLREKRVADGRWKMQANQSLADGTVKRILILVRHIFNEAIRDKTNTLTENPTHALQLTTTRKVKGRFLTREQLSALLTAAGESENKSLADILRVMGSTGLRRENVLAMQWAWLDDARGTLTVPPEADKAQKGFVLYLAAGVLALLRERRKHVAGPWVFPNPKTGKPYCSCRDAWVSTRKKANLDGLRMHDLRHTYASMMLDSGADIVDVQKALGHTQLKTTAVYLHLTEGRKRERANAAAEATGLFAA</sequence>
<dbReference type="Gene3D" id="1.10.150.130">
    <property type="match status" value="1"/>
</dbReference>
<comment type="caution">
    <text evidence="6">The sequence shown here is derived from an EMBL/GenBank/DDBJ whole genome shotgun (WGS) entry which is preliminary data.</text>
</comment>
<keyword evidence="7" id="KW-1185">Reference proteome</keyword>
<dbReference type="InterPro" id="IPR050808">
    <property type="entry name" value="Phage_Integrase"/>
</dbReference>
<dbReference type="InterPro" id="IPR011010">
    <property type="entry name" value="DNA_brk_join_enz"/>
</dbReference>
<evidence type="ECO:0000256" key="4">
    <source>
        <dbReference type="ARBA" id="ARBA00023172"/>
    </source>
</evidence>
<dbReference type="PROSITE" id="PS51898">
    <property type="entry name" value="TYR_RECOMBINASE"/>
    <property type="match status" value="1"/>
</dbReference>
<name>A0ABQ3HCV0_9NEIS</name>
<comment type="similarity">
    <text evidence="1">Belongs to the 'phage' integrase family.</text>
</comment>
<evidence type="ECO:0000313" key="6">
    <source>
        <dbReference type="EMBL" id="GHD81175.1"/>
    </source>
</evidence>
<dbReference type="EMBL" id="BMYP01000046">
    <property type="protein sequence ID" value="GHD81175.1"/>
    <property type="molecule type" value="Genomic_DNA"/>
</dbReference>
<evidence type="ECO:0000256" key="2">
    <source>
        <dbReference type="ARBA" id="ARBA00022908"/>
    </source>
</evidence>
<proteinExistence type="inferred from homology"/>
<organism evidence="6 7">
    <name type="scientific">Vogesella fluminis</name>
    <dbReference type="NCBI Taxonomy" id="1069161"/>
    <lineage>
        <taxon>Bacteria</taxon>
        <taxon>Pseudomonadati</taxon>
        <taxon>Pseudomonadota</taxon>
        <taxon>Betaproteobacteria</taxon>
        <taxon>Neisseriales</taxon>
        <taxon>Chromobacteriaceae</taxon>
        <taxon>Vogesella</taxon>
    </lineage>
</organism>
<accession>A0ABQ3HCV0</accession>
<keyword evidence="3" id="KW-0238">DNA-binding</keyword>
<dbReference type="PANTHER" id="PTHR30629:SF2">
    <property type="entry name" value="PROPHAGE INTEGRASE INTS-RELATED"/>
    <property type="match status" value="1"/>
</dbReference>
<dbReference type="InterPro" id="IPR002104">
    <property type="entry name" value="Integrase_catalytic"/>
</dbReference>
<evidence type="ECO:0000313" key="7">
    <source>
        <dbReference type="Proteomes" id="UP000662678"/>
    </source>
</evidence>
<dbReference type="InterPro" id="IPR010998">
    <property type="entry name" value="Integrase_recombinase_N"/>
</dbReference>
<gene>
    <name evidence="6" type="ORF">GCM10011419_26740</name>
</gene>
<keyword evidence="2" id="KW-0229">DNA integration</keyword>
<evidence type="ECO:0000259" key="5">
    <source>
        <dbReference type="PROSITE" id="PS51898"/>
    </source>
</evidence>
<dbReference type="Pfam" id="PF00589">
    <property type="entry name" value="Phage_integrase"/>
    <property type="match status" value="1"/>
</dbReference>
<dbReference type="InterPro" id="IPR013762">
    <property type="entry name" value="Integrase-like_cat_sf"/>
</dbReference>
<evidence type="ECO:0000256" key="1">
    <source>
        <dbReference type="ARBA" id="ARBA00008857"/>
    </source>
</evidence>
<evidence type="ECO:0000256" key="3">
    <source>
        <dbReference type="ARBA" id="ARBA00023125"/>
    </source>
</evidence>